<evidence type="ECO:0008006" key="3">
    <source>
        <dbReference type="Google" id="ProtNLM"/>
    </source>
</evidence>
<name>A0A151RF57_CAJCA</name>
<sequence>RSLNMQRHVFFRIVTALTNHDEYFRMRVNATCRKGLSPLQKNEYLQKPNNEDIERILQMGATHDFRGHALAVNFTVNKTQYDMGYYLVDDIYLEFATLVKTISMPQEEKRKLFVKRQESTRKDVERAFWVLQSRFAIIYDLSHFWDAHTVKNIIYACIMLNNMIIEDE</sequence>
<dbReference type="Gramene" id="C.cajan_40491.t">
    <property type="protein sequence ID" value="C.cajan_40491.t"/>
    <property type="gene ID" value="C.cajan_40491"/>
</dbReference>
<dbReference type="PANTHER" id="PTHR47150">
    <property type="entry name" value="OS12G0169200 PROTEIN"/>
    <property type="match status" value="1"/>
</dbReference>
<dbReference type="OMA" id="GATHDFR"/>
<organism evidence="1 2">
    <name type="scientific">Cajanus cajan</name>
    <name type="common">Pigeon pea</name>
    <name type="synonym">Cajanus indicus</name>
    <dbReference type="NCBI Taxonomy" id="3821"/>
    <lineage>
        <taxon>Eukaryota</taxon>
        <taxon>Viridiplantae</taxon>
        <taxon>Streptophyta</taxon>
        <taxon>Embryophyta</taxon>
        <taxon>Tracheophyta</taxon>
        <taxon>Spermatophyta</taxon>
        <taxon>Magnoliopsida</taxon>
        <taxon>eudicotyledons</taxon>
        <taxon>Gunneridae</taxon>
        <taxon>Pentapetalae</taxon>
        <taxon>rosids</taxon>
        <taxon>fabids</taxon>
        <taxon>Fabales</taxon>
        <taxon>Fabaceae</taxon>
        <taxon>Papilionoideae</taxon>
        <taxon>50 kb inversion clade</taxon>
        <taxon>NPAAA clade</taxon>
        <taxon>indigoferoid/millettioid clade</taxon>
        <taxon>Phaseoleae</taxon>
        <taxon>Cajanus</taxon>
    </lineage>
</organism>
<dbReference type="AlphaFoldDB" id="A0A151RF57"/>
<dbReference type="Pfam" id="PF04827">
    <property type="entry name" value="Plant_tran"/>
    <property type="match status" value="1"/>
</dbReference>
<protein>
    <recommendedName>
        <fullName evidence="3">DDE Tnp4 domain-containing protein</fullName>
    </recommendedName>
</protein>
<dbReference type="EMBL" id="KQ483794">
    <property type="protein sequence ID" value="KYP41109.1"/>
    <property type="molecule type" value="Genomic_DNA"/>
</dbReference>
<reference evidence="1" key="1">
    <citation type="journal article" date="2012" name="Nat. Biotechnol.">
        <title>Draft genome sequence of pigeonpea (Cajanus cajan), an orphan legume crop of resource-poor farmers.</title>
        <authorList>
            <person name="Varshney R.K."/>
            <person name="Chen W."/>
            <person name="Li Y."/>
            <person name="Bharti A.K."/>
            <person name="Saxena R.K."/>
            <person name="Schlueter J.A."/>
            <person name="Donoghue M.T."/>
            <person name="Azam S."/>
            <person name="Fan G."/>
            <person name="Whaley A.M."/>
            <person name="Farmer A.D."/>
            <person name="Sheridan J."/>
            <person name="Iwata A."/>
            <person name="Tuteja R."/>
            <person name="Penmetsa R.V."/>
            <person name="Wu W."/>
            <person name="Upadhyaya H.D."/>
            <person name="Yang S.P."/>
            <person name="Shah T."/>
            <person name="Saxena K.B."/>
            <person name="Michael T."/>
            <person name="McCombie W.R."/>
            <person name="Yang B."/>
            <person name="Zhang G."/>
            <person name="Yang H."/>
            <person name="Wang J."/>
            <person name="Spillane C."/>
            <person name="Cook D.R."/>
            <person name="May G.D."/>
            <person name="Xu X."/>
            <person name="Jackson S.A."/>
        </authorList>
    </citation>
    <scope>NUCLEOTIDE SEQUENCE [LARGE SCALE GENOMIC DNA]</scope>
</reference>
<dbReference type="InterPro" id="IPR006912">
    <property type="entry name" value="Harbinger_derived_prot"/>
</dbReference>
<proteinExistence type="predicted"/>
<dbReference type="STRING" id="3821.A0A151RF57"/>
<evidence type="ECO:0000313" key="1">
    <source>
        <dbReference type="EMBL" id="KYP41109.1"/>
    </source>
</evidence>
<evidence type="ECO:0000313" key="2">
    <source>
        <dbReference type="Proteomes" id="UP000075243"/>
    </source>
</evidence>
<dbReference type="Proteomes" id="UP000075243">
    <property type="component" value="Unassembled WGS sequence"/>
</dbReference>
<keyword evidence="2" id="KW-1185">Reference proteome</keyword>
<accession>A0A151RF57</accession>
<dbReference type="PANTHER" id="PTHR47150:SF7">
    <property type="entry name" value="NUCLEASE"/>
    <property type="match status" value="1"/>
</dbReference>
<gene>
    <name evidence="1" type="ORF">KK1_037533</name>
</gene>
<feature type="non-terminal residue" evidence="1">
    <location>
        <position position="1"/>
    </location>
</feature>